<keyword evidence="5 10" id="KW-1133">Transmembrane helix</keyword>
<evidence type="ECO:0000256" key="2">
    <source>
        <dbReference type="ARBA" id="ARBA00006214"/>
    </source>
</evidence>
<dbReference type="InterPro" id="IPR038354">
    <property type="entry name" value="VKOR_sf"/>
</dbReference>
<evidence type="ECO:0000259" key="11">
    <source>
        <dbReference type="SMART" id="SM00756"/>
    </source>
</evidence>
<reference evidence="13" key="1">
    <citation type="journal article" date="2019" name="Int. J. Syst. Evol. Microbiol.">
        <title>The Global Catalogue of Microorganisms (GCM) 10K type strain sequencing project: providing services to taxonomists for standard genome sequencing and annotation.</title>
        <authorList>
            <consortium name="The Broad Institute Genomics Platform"/>
            <consortium name="The Broad Institute Genome Sequencing Center for Infectious Disease"/>
            <person name="Wu L."/>
            <person name="Ma J."/>
        </authorList>
    </citation>
    <scope>NUCLEOTIDE SEQUENCE [LARGE SCALE GENOMIC DNA]</scope>
    <source>
        <strain evidence="13">CGMCC 1.12791</strain>
    </source>
</reference>
<keyword evidence="4" id="KW-0874">Quinone</keyword>
<evidence type="ECO:0000256" key="3">
    <source>
        <dbReference type="ARBA" id="ARBA00022692"/>
    </source>
</evidence>
<organism evidence="12 13">
    <name type="scientific">Nocardioides flavus</name>
    <name type="common">ex Wang et al. 2016</name>
    <dbReference type="NCBI Taxonomy" id="2058780"/>
    <lineage>
        <taxon>Bacteria</taxon>
        <taxon>Bacillati</taxon>
        <taxon>Actinomycetota</taxon>
        <taxon>Actinomycetes</taxon>
        <taxon>Propionibacteriales</taxon>
        <taxon>Nocardioidaceae</taxon>
        <taxon>Nocardioides</taxon>
    </lineage>
</organism>
<name>A0ABQ3HFK7_9ACTN</name>
<evidence type="ECO:0000256" key="6">
    <source>
        <dbReference type="ARBA" id="ARBA00023002"/>
    </source>
</evidence>
<dbReference type="Pfam" id="PF07884">
    <property type="entry name" value="VKOR"/>
    <property type="match status" value="1"/>
</dbReference>
<keyword evidence="9" id="KW-0676">Redox-active center</keyword>
<evidence type="ECO:0000256" key="4">
    <source>
        <dbReference type="ARBA" id="ARBA00022719"/>
    </source>
</evidence>
<comment type="similarity">
    <text evidence="2">Belongs to the VKOR family.</text>
</comment>
<sequence length="215" mass="23058">MTLQAARRGTTGARPVRGADRSRVRGAWFAMLLWSAASLTASFVLAAEAVTLAAEPEAVFGCDINAVVSCGTVGSSWQASVFGFPNAFLGLVSEPVVLTLAAAGLSGLRLPRWMMLTAQVGYTLGLGLAYWLLHQAIFAIGAVCPWCLLVTVATTFVFVEMTRINVLERNLPLPRAAQRFLEEVVRHRLDLLATAVWLAGILLLLVTRYGSVLLG</sequence>
<evidence type="ECO:0000256" key="5">
    <source>
        <dbReference type="ARBA" id="ARBA00022989"/>
    </source>
</evidence>
<feature type="transmembrane region" description="Helical" evidence="10">
    <location>
        <begin position="137"/>
        <end position="159"/>
    </location>
</feature>
<keyword evidence="6" id="KW-0560">Oxidoreductase</keyword>
<evidence type="ECO:0000313" key="12">
    <source>
        <dbReference type="EMBL" id="GHE16377.1"/>
    </source>
</evidence>
<dbReference type="Proteomes" id="UP000597341">
    <property type="component" value="Unassembled WGS sequence"/>
</dbReference>
<feature type="transmembrane region" description="Helical" evidence="10">
    <location>
        <begin position="27"/>
        <end position="47"/>
    </location>
</feature>
<feature type="transmembrane region" description="Helical" evidence="10">
    <location>
        <begin position="113"/>
        <end position="131"/>
    </location>
</feature>
<gene>
    <name evidence="12" type="ORF">GCM10011376_09870</name>
</gene>
<evidence type="ECO:0000256" key="7">
    <source>
        <dbReference type="ARBA" id="ARBA00023136"/>
    </source>
</evidence>
<proteinExistence type="inferred from homology"/>
<evidence type="ECO:0000256" key="9">
    <source>
        <dbReference type="ARBA" id="ARBA00023284"/>
    </source>
</evidence>
<dbReference type="RefSeq" id="WP_229856129.1">
    <property type="nucleotide sequence ID" value="NZ_BNAD01000002.1"/>
</dbReference>
<keyword evidence="8" id="KW-1015">Disulfide bond</keyword>
<evidence type="ECO:0000256" key="8">
    <source>
        <dbReference type="ARBA" id="ARBA00023157"/>
    </source>
</evidence>
<comment type="subcellular location">
    <subcellularLocation>
        <location evidence="1">Membrane</location>
        <topology evidence="1">Multi-pass membrane protein</topology>
    </subcellularLocation>
</comment>
<dbReference type="Gene3D" id="1.20.1440.130">
    <property type="entry name" value="VKOR domain"/>
    <property type="match status" value="1"/>
</dbReference>
<protein>
    <submittedName>
        <fullName evidence="12">Membrane protein</fullName>
    </submittedName>
</protein>
<feature type="transmembrane region" description="Helical" evidence="10">
    <location>
        <begin position="87"/>
        <end position="106"/>
    </location>
</feature>
<evidence type="ECO:0000256" key="1">
    <source>
        <dbReference type="ARBA" id="ARBA00004141"/>
    </source>
</evidence>
<evidence type="ECO:0000256" key="10">
    <source>
        <dbReference type="SAM" id="Phobius"/>
    </source>
</evidence>
<dbReference type="InterPro" id="IPR012932">
    <property type="entry name" value="VKOR"/>
</dbReference>
<comment type="caution">
    <text evidence="12">The sequence shown here is derived from an EMBL/GenBank/DDBJ whole genome shotgun (WGS) entry which is preliminary data.</text>
</comment>
<dbReference type="InterPro" id="IPR041714">
    <property type="entry name" value="VKOR_Actinobacteria"/>
</dbReference>
<feature type="transmembrane region" description="Helical" evidence="10">
    <location>
        <begin position="189"/>
        <end position="209"/>
    </location>
</feature>
<evidence type="ECO:0000313" key="13">
    <source>
        <dbReference type="Proteomes" id="UP000597341"/>
    </source>
</evidence>
<dbReference type="EMBL" id="BNAD01000002">
    <property type="protein sequence ID" value="GHE16377.1"/>
    <property type="molecule type" value="Genomic_DNA"/>
</dbReference>
<keyword evidence="7 10" id="KW-0472">Membrane</keyword>
<feature type="domain" description="Vitamin K epoxide reductase" evidence="11">
    <location>
        <begin position="24"/>
        <end position="165"/>
    </location>
</feature>
<keyword evidence="3 10" id="KW-0812">Transmembrane</keyword>
<keyword evidence="13" id="KW-1185">Reference proteome</keyword>
<accession>A0ABQ3HFK7</accession>
<dbReference type="CDD" id="cd12922">
    <property type="entry name" value="VKOR_5"/>
    <property type="match status" value="1"/>
</dbReference>
<dbReference type="SMART" id="SM00756">
    <property type="entry name" value="VKc"/>
    <property type="match status" value="1"/>
</dbReference>